<organism evidence="2 3">
    <name type="scientific">Dreissena polymorpha</name>
    <name type="common">Zebra mussel</name>
    <name type="synonym">Mytilus polymorpha</name>
    <dbReference type="NCBI Taxonomy" id="45954"/>
    <lineage>
        <taxon>Eukaryota</taxon>
        <taxon>Metazoa</taxon>
        <taxon>Spiralia</taxon>
        <taxon>Lophotrochozoa</taxon>
        <taxon>Mollusca</taxon>
        <taxon>Bivalvia</taxon>
        <taxon>Autobranchia</taxon>
        <taxon>Heteroconchia</taxon>
        <taxon>Euheterodonta</taxon>
        <taxon>Imparidentia</taxon>
        <taxon>Neoheterodontei</taxon>
        <taxon>Myida</taxon>
        <taxon>Dreissenoidea</taxon>
        <taxon>Dreissenidae</taxon>
        <taxon>Dreissena</taxon>
    </lineage>
</organism>
<proteinExistence type="predicted"/>
<dbReference type="AlphaFoldDB" id="A0A9D4G997"/>
<dbReference type="EMBL" id="JAIWYP010000006">
    <property type="protein sequence ID" value="KAH3812889.1"/>
    <property type="molecule type" value="Genomic_DNA"/>
</dbReference>
<gene>
    <name evidence="2" type="ORF">DPMN_141332</name>
</gene>
<sequence length="64" mass="6965">MGLEASLNWASRPDRVGPRPVRGVCDSPFDRPSRQGTGVARPELTYPESMVGTTNQTSMFVIAN</sequence>
<evidence type="ECO:0000313" key="2">
    <source>
        <dbReference type="EMBL" id="KAH3812889.1"/>
    </source>
</evidence>
<reference evidence="2" key="1">
    <citation type="journal article" date="2019" name="bioRxiv">
        <title>The Genome of the Zebra Mussel, Dreissena polymorpha: A Resource for Invasive Species Research.</title>
        <authorList>
            <person name="McCartney M.A."/>
            <person name="Auch B."/>
            <person name="Kono T."/>
            <person name="Mallez S."/>
            <person name="Zhang Y."/>
            <person name="Obille A."/>
            <person name="Becker A."/>
            <person name="Abrahante J.E."/>
            <person name="Garbe J."/>
            <person name="Badalamenti J.P."/>
            <person name="Herman A."/>
            <person name="Mangelson H."/>
            <person name="Liachko I."/>
            <person name="Sullivan S."/>
            <person name="Sone E.D."/>
            <person name="Koren S."/>
            <person name="Silverstein K.A.T."/>
            <person name="Beckman K.B."/>
            <person name="Gohl D.M."/>
        </authorList>
    </citation>
    <scope>NUCLEOTIDE SEQUENCE</scope>
    <source>
        <strain evidence="2">Duluth1</strain>
        <tissue evidence="2">Whole animal</tissue>
    </source>
</reference>
<evidence type="ECO:0000256" key="1">
    <source>
        <dbReference type="SAM" id="MobiDB-lite"/>
    </source>
</evidence>
<name>A0A9D4G997_DREPO</name>
<accession>A0A9D4G997</accession>
<comment type="caution">
    <text evidence="2">The sequence shown here is derived from an EMBL/GenBank/DDBJ whole genome shotgun (WGS) entry which is preliminary data.</text>
</comment>
<reference evidence="2" key="2">
    <citation type="submission" date="2020-11" db="EMBL/GenBank/DDBJ databases">
        <authorList>
            <person name="McCartney M.A."/>
            <person name="Auch B."/>
            <person name="Kono T."/>
            <person name="Mallez S."/>
            <person name="Becker A."/>
            <person name="Gohl D.M."/>
            <person name="Silverstein K.A.T."/>
            <person name="Koren S."/>
            <person name="Bechman K.B."/>
            <person name="Herman A."/>
            <person name="Abrahante J.E."/>
            <person name="Garbe J."/>
        </authorList>
    </citation>
    <scope>NUCLEOTIDE SEQUENCE</scope>
    <source>
        <strain evidence="2">Duluth1</strain>
        <tissue evidence="2">Whole animal</tissue>
    </source>
</reference>
<evidence type="ECO:0000313" key="3">
    <source>
        <dbReference type="Proteomes" id="UP000828390"/>
    </source>
</evidence>
<protein>
    <submittedName>
        <fullName evidence="2">Uncharacterized protein</fullName>
    </submittedName>
</protein>
<keyword evidence="3" id="KW-1185">Reference proteome</keyword>
<dbReference type="Proteomes" id="UP000828390">
    <property type="component" value="Unassembled WGS sequence"/>
</dbReference>
<feature type="region of interest" description="Disordered" evidence="1">
    <location>
        <begin position="1"/>
        <end position="42"/>
    </location>
</feature>